<keyword evidence="3" id="KW-1185">Reference proteome</keyword>
<evidence type="ECO:0008006" key="4">
    <source>
        <dbReference type="Google" id="ProtNLM"/>
    </source>
</evidence>
<evidence type="ECO:0000256" key="1">
    <source>
        <dbReference type="SAM" id="Phobius"/>
    </source>
</evidence>
<accession>A0A1H0F635</accession>
<evidence type="ECO:0000313" key="2">
    <source>
        <dbReference type="EMBL" id="SDN90053.1"/>
    </source>
</evidence>
<evidence type="ECO:0000313" key="3">
    <source>
        <dbReference type="Proteomes" id="UP000198778"/>
    </source>
</evidence>
<keyword evidence="1" id="KW-1133">Transmembrane helix</keyword>
<dbReference type="RefSeq" id="WP_090842635.1">
    <property type="nucleotide sequence ID" value="NZ_FNIL01000004.1"/>
</dbReference>
<protein>
    <recommendedName>
        <fullName evidence="4">DUF4181 domain-containing protein</fullName>
    </recommendedName>
</protein>
<feature type="transmembrane region" description="Helical" evidence="1">
    <location>
        <begin position="104"/>
        <end position="121"/>
    </location>
</feature>
<feature type="transmembrane region" description="Helical" evidence="1">
    <location>
        <begin position="46"/>
        <end position="66"/>
    </location>
</feature>
<gene>
    <name evidence="2" type="ORF">SAMN04488053_104203</name>
</gene>
<name>A0A1H0F635_9BACI</name>
<feature type="transmembrane region" description="Helical" evidence="1">
    <location>
        <begin position="73"/>
        <end position="92"/>
    </location>
</feature>
<dbReference type="Proteomes" id="UP000198778">
    <property type="component" value="Unassembled WGS sequence"/>
</dbReference>
<dbReference type="EMBL" id="FNIL01000004">
    <property type="protein sequence ID" value="SDN90053.1"/>
    <property type="molecule type" value="Genomic_DNA"/>
</dbReference>
<keyword evidence="1" id="KW-0472">Membrane</keyword>
<keyword evidence="1" id="KW-0812">Transmembrane</keyword>
<proteinExistence type="predicted"/>
<sequence>MWLLFLIGLIVGAWLLLRNIVKQLMGIQEADTGFFEEAVTPLHHKIRIVLSVCYLLIAGFTLYTILDLSLLPAALRGVAGLILADGAIRMYFELNHGKEPRRAALTLCDTALIVGAILFGVSQIGNG</sequence>
<reference evidence="3" key="1">
    <citation type="submission" date="2016-10" db="EMBL/GenBank/DDBJ databases">
        <authorList>
            <person name="Varghese N."/>
            <person name="Submissions S."/>
        </authorList>
    </citation>
    <scope>NUCLEOTIDE SEQUENCE [LARGE SCALE GENOMIC DNA]</scope>
    <source>
        <strain evidence="3">CGMCC 1.10369</strain>
    </source>
</reference>
<organism evidence="2 3">
    <name type="scientific">Alkalicoccus daliensis</name>
    <dbReference type="NCBI Taxonomy" id="745820"/>
    <lineage>
        <taxon>Bacteria</taxon>
        <taxon>Bacillati</taxon>
        <taxon>Bacillota</taxon>
        <taxon>Bacilli</taxon>
        <taxon>Bacillales</taxon>
        <taxon>Bacillaceae</taxon>
        <taxon>Alkalicoccus</taxon>
    </lineage>
</organism>
<dbReference type="STRING" id="745820.SAMN04488053_104203"/>
<dbReference type="AlphaFoldDB" id="A0A1H0F635"/>
<dbReference type="OrthoDB" id="2970324at2"/>